<dbReference type="Pfam" id="PF00011">
    <property type="entry name" value="HSP20"/>
    <property type="match status" value="1"/>
</dbReference>
<organism evidence="4 5">
    <name type="scientific">endosymbiont of Escarpia spicata</name>
    <dbReference type="NCBI Taxonomy" id="2200908"/>
    <lineage>
        <taxon>Bacteria</taxon>
        <taxon>Pseudomonadati</taxon>
        <taxon>Pseudomonadota</taxon>
        <taxon>Gammaproteobacteria</taxon>
        <taxon>sulfur-oxidizing symbionts</taxon>
    </lineage>
</organism>
<accession>A0A370DPW0</accession>
<gene>
    <name evidence="4" type="ORF">DIZ78_05565</name>
</gene>
<evidence type="ECO:0000256" key="2">
    <source>
        <dbReference type="RuleBase" id="RU003616"/>
    </source>
</evidence>
<dbReference type="InterPro" id="IPR002068">
    <property type="entry name" value="A-crystallin/Hsp20_dom"/>
</dbReference>
<sequence length="144" mass="16436">MSIFHNEPWIQLHDFGREMDRLMQARKQQQVAAASAWTPAVDIHEADDHYRLTMDIPGVAPEGIQVSMEDGVLEISGERKTVDAENEKRDYSRRERFQGAFRRSFKLPETADDTEISAATSHGVLEVVIKKRAALQPRRIPVTH</sequence>
<keyword evidence="5" id="KW-1185">Reference proteome</keyword>
<dbReference type="EMBL" id="QFXE01000007">
    <property type="protein sequence ID" value="RDH86971.1"/>
    <property type="molecule type" value="Genomic_DNA"/>
</dbReference>
<dbReference type="PANTHER" id="PTHR11527">
    <property type="entry name" value="HEAT-SHOCK PROTEIN 20 FAMILY MEMBER"/>
    <property type="match status" value="1"/>
</dbReference>
<evidence type="ECO:0000259" key="3">
    <source>
        <dbReference type="PROSITE" id="PS01031"/>
    </source>
</evidence>
<dbReference type="Proteomes" id="UP000254771">
    <property type="component" value="Unassembled WGS sequence"/>
</dbReference>
<comment type="caution">
    <text evidence="4">The sequence shown here is derived from an EMBL/GenBank/DDBJ whole genome shotgun (WGS) entry which is preliminary data.</text>
</comment>
<reference evidence="4 5" key="1">
    <citation type="journal article" date="2018" name="ISME J.">
        <title>Endosymbiont genomes yield clues of tubeworm success.</title>
        <authorList>
            <person name="Li Y."/>
            <person name="Liles M.R."/>
            <person name="Halanych K.M."/>
        </authorList>
    </citation>
    <scope>NUCLEOTIDE SEQUENCE [LARGE SCALE GENOMIC DNA]</scope>
    <source>
        <strain evidence="4">A1462</strain>
    </source>
</reference>
<dbReference type="Gene3D" id="2.60.40.790">
    <property type="match status" value="1"/>
</dbReference>
<evidence type="ECO:0000256" key="1">
    <source>
        <dbReference type="PROSITE-ProRule" id="PRU00285"/>
    </source>
</evidence>
<dbReference type="SUPFAM" id="SSF49764">
    <property type="entry name" value="HSP20-like chaperones"/>
    <property type="match status" value="1"/>
</dbReference>
<protein>
    <submittedName>
        <fullName evidence="4">Molecular chaperone Hsp20</fullName>
    </submittedName>
</protein>
<dbReference type="AlphaFoldDB" id="A0A370DPW0"/>
<dbReference type="CDD" id="cd06464">
    <property type="entry name" value="ACD_sHsps-like"/>
    <property type="match status" value="1"/>
</dbReference>
<proteinExistence type="inferred from homology"/>
<feature type="domain" description="SHSP" evidence="3">
    <location>
        <begin position="32"/>
        <end position="144"/>
    </location>
</feature>
<evidence type="ECO:0000313" key="4">
    <source>
        <dbReference type="EMBL" id="RDH86971.1"/>
    </source>
</evidence>
<name>A0A370DPW0_9GAMM</name>
<comment type="similarity">
    <text evidence="1 2">Belongs to the small heat shock protein (HSP20) family.</text>
</comment>
<dbReference type="PROSITE" id="PS01031">
    <property type="entry name" value="SHSP"/>
    <property type="match status" value="1"/>
</dbReference>
<dbReference type="InterPro" id="IPR031107">
    <property type="entry name" value="Small_HSP"/>
</dbReference>
<dbReference type="InterPro" id="IPR008978">
    <property type="entry name" value="HSP20-like_chaperone"/>
</dbReference>
<evidence type="ECO:0000313" key="5">
    <source>
        <dbReference type="Proteomes" id="UP000254771"/>
    </source>
</evidence>